<sequence length="267" mass="28687">MTNFKAALSLAVVLVLCALAGQLAAADADVCGGRVGQVCTGCDRLAVCARIDGTHAIPLFNMQCPPYAPFCRQGRCVRFMDSNNPCDIGPSVSTSFQCPGQDYTGYLPDPVSCSRYHYCVNGTAWDYECRVGLNTVYDHASAACVPNNKAACQTCAGAGYAVYAQDNTIAFNCNDPFGPSVVLCPPNHRLDTESTACVRYCSRDGRQAASNDPTSRLYYECVLDVRGVVGEPVLKTCPEGTVFDSRRERCTGDESNNEASTPYDNLV</sequence>
<feature type="signal peptide" evidence="2">
    <location>
        <begin position="1"/>
        <end position="25"/>
    </location>
</feature>
<dbReference type="KEGG" id="foc:113215161"/>
<feature type="chain" id="PRO_5026863545" evidence="2">
    <location>
        <begin position="26"/>
        <end position="267"/>
    </location>
</feature>
<dbReference type="RefSeq" id="XP_026290542.1">
    <property type="nucleotide sequence ID" value="XM_026434757.2"/>
</dbReference>
<dbReference type="SMART" id="SM00494">
    <property type="entry name" value="ChtBD2"/>
    <property type="match status" value="2"/>
</dbReference>
<reference evidence="5" key="1">
    <citation type="submission" date="2025-08" db="UniProtKB">
        <authorList>
            <consortium name="RefSeq"/>
        </authorList>
    </citation>
    <scope>IDENTIFICATION</scope>
    <source>
        <tissue evidence="5">Whole organism</tissue>
    </source>
</reference>
<feature type="compositionally biased region" description="Polar residues" evidence="1">
    <location>
        <begin position="253"/>
        <end position="267"/>
    </location>
</feature>
<dbReference type="GO" id="GO:0005576">
    <property type="term" value="C:extracellular region"/>
    <property type="evidence" value="ECO:0007669"/>
    <property type="project" value="InterPro"/>
</dbReference>
<dbReference type="Proteomes" id="UP000504606">
    <property type="component" value="Unplaced"/>
</dbReference>
<name>A0A6J1TCP3_FRAOC</name>
<protein>
    <submittedName>
        <fullName evidence="5">Uncharacterized protein LOC113215161</fullName>
    </submittedName>
</protein>
<dbReference type="GO" id="GO:0008061">
    <property type="term" value="F:chitin binding"/>
    <property type="evidence" value="ECO:0007669"/>
    <property type="project" value="InterPro"/>
</dbReference>
<feature type="domain" description="Chitin-binding type-2" evidence="3">
    <location>
        <begin position="198"/>
        <end position="261"/>
    </location>
</feature>
<keyword evidence="2" id="KW-0732">Signal</keyword>
<dbReference type="AlphaFoldDB" id="A0A6J1TCP3"/>
<evidence type="ECO:0000313" key="4">
    <source>
        <dbReference type="Proteomes" id="UP000504606"/>
    </source>
</evidence>
<keyword evidence="4" id="KW-1185">Reference proteome</keyword>
<dbReference type="GeneID" id="113215161"/>
<feature type="region of interest" description="Disordered" evidence="1">
    <location>
        <begin position="248"/>
        <end position="267"/>
    </location>
</feature>
<dbReference type="OrthoDB" id="6020543at2759"/>
<dbReference type="InterPro" id="IPR036508">
    <property type="entry name" value="Chitin-bd_dom_sf"/>
</dbReference>
<gene>
    <name evidence="5" type="primary">LOC113215161</name>
</gene>
<feature type="domain" description="Chitin-binding type-2" evidence="3">
    <location>
        <begin position="95"/>
        <end position="154"/>
    </location>
</feature>
<dbReference type="Gene3D" id="2.170.140.10">
    <property type="entry name" value="Chitin binding domain"/>
    <property type="match status" value="2"/>
</dbReference>
<organism evidence="4 5">
    <name type="scientific">Frankliniella occidentalis</name>
    <name type="common">Western flower thrips</name>
    <name type="synonym">Euthrips occidentalis</name>
    <dbReference type="NCBI Taxonomy" id="133901"/>
    <lineage>
        <taxon>Eukaryota</taxon>
        <taxon>Metazoa</taxon>
        <taxon>Ecdysozoa</taxon>
        <taxon>Arthropoda</taxon>
        <taxon>Hexapoda</taxon>
        <taxon>Insecta</taxon>
        <taxon>Pterygota</taxon>
        <taxon>Neoptera</taxon>
        <taxon>Paraneoptera</taxon>
        <taxon>Thysanoptera</taxon>
        <taxon>Terebrantia</taxon>
        <taxon>Thripoidea</taxon>
        <taxon>Thripidae</taxon>
        <taxon>Frankliniella</taxon>
    </lineage>
</organism>
<evidence type="ECO:0000256" key="1">
    <source>
        <dbReference type="SAM" id="MobiDB-lite"/>
    </source>
</evidence>
<proteinExistence type="predicted"/>
<dbReference type="PROSITE" id="PS50940">
    <property type="entry name" value="CHIT_BIND_II"/>
    <property type="match status" value="2"/>
</dbReference>
<dbReference type="Pfam" id="PF01607">
    <property type="entry name" value="CBM_14"/>
    <property type="match status" value="2"/>
</dbReference>
<dbReference type="SUPFAM" id="SSF57625">
    <property type="entry name" value="Invertebrate chitin-binding proteins"/>
    <property type="match status" value="2"/>
</dbReference>
<evidence type="ECO:0000259" key="3">
    <source>
        <dbReference type="PROSITE" id="PS50940"/>
    </source>
</evidence>
<evidence type="ECO:0000256" key="2">
    <source>
        <dbReference type="SAM" id="SignalP"/>
    </source>
</evidence>
<evidence type="ECO:0000313" key="5">
    <source>
        <dbReference type="RefSeq" id="XP_026290542.1"/>
    </source>
</evidence>
<accession>A0A6J1TCP3</accession>
<dbReference type="InterPro" id="IPR002557">
    <property type="entry name" value="Chitin-bd_dom"/>
</dbReference>